<evidence type="ECO:0000313" key="1">
    <source>
        <dbReference type="EMBL" id="KAJ2972250.1"/>
    </source>
</evidence>
<accession>A0ACC1MZH7</accession>
<protein>
    <submittedName>
        <fullName evidence="1">Uncharacterized protein</fullName>
    </submittedName>
</protein>
<organism evidence="1 2">
    <name type="scientific">Zarea fungicola</name>
    <dbReference type="NCBI Taxonomy" id="93591"/>
    <lineage>
        <taxon>Eukaryota</taxon>
        <taxon>Fungi</taxon>
        <taxon>Dikarya</taxon>
        <taxon>Ascomycota</taxon>
        <taxon>Pezizomycotina</taxon>
        <taxon>Sordariomycetes</taxon>
        <taxon>Hypocreomycetidae</taxon>
        <taxon>Hypocreales</taxon>
        <taxon>Cordycipitaceae</taxon>
        <taxon>Zarea</taxon>
    </lineage>
</organism>
<proteinExistence type="predicted"/>
<comment type="caution">
    <text evidence="1">The sequence shown here is derived from an EMBL/GenBank/DDBJ whole genome shotgun (WGS) entry which is preliminary data.</text>
</comment>
<gene>
    <name evidence="1" type="ORF">NQ176_g7266</name>
</gene>
<name>A0ACC1MZH7_9HYPO</name>
<sequence>MLWRPAPPLVPPFAPLRLRLAPHRPTPCRLTSPAWRKSLSLSSHPAFRPLIQSTSRLFAAVDTHPLSLARRSYQPPYTVCKPLLLHTPRRLSTMVAEDFEAVLKGKYPGKAHAKRVVQMLREKGAATDGILYLEGRHTKMIEDNDGPEPFRQRRFFYYLTGCNLPDCYFLYDIQADKSTLFIPPIDPEDVVWSGLPTTIDEALKLYDVDDVKPTTEVASVLAQISAANPKSTVYAIANQVSDHISLDSFAAKDLTALKSTIETARVVKDEYEVALIRKANYISGLGHIAAMKRAKTAKTEQELEASFLERCYSHNAKEMAYHPIFGSGRAAATLHYIDNTRSLEGKQNVLVDAGAEWNNYSADITRTFPISGTFTKESREIYEIALKMKNETSSRLKGGVNYDELHILAHTIAIDGLLALGILKGDKNEILAARTSAAFFPHGLGHHLGMDTHDTGGGQNRQDPDKLFPNLRLRGTVPAGSVVTIEPGIYFCEFIIKPYLKDPVHSKFIDEAVLNKYWDVGGVRIEDDILVTETGSENLTNLPTAAADIEAFVASA</sequence>
<reference evidence="1" key="1">
    <citation type="submission" date="2022-08" db="EMBL/GenBank/DDBJ databases">
        <title>Genome Sequence of Lecanicillium fungicola.</title>
        <authorList>
            <person name="Buettner E."/>
        </authorList>
    </citation>
    <scope>NUCLEOTIDE SEQUENCE</scope>
    <source>
        <strain evidence="1">Babe33</strain>
    </source>
</reference>
<dbReference type="EMBL" id="JANJQO010001186">
    <property type="protein sequence ID" value="KAJ2972250.1"/>
    <property type="molecule type" value="Genomic_DNA"/>
</dbReference>
<dbReference type="Proteomes" id="UP001143910">
    <property type="component" value="Unassembled WGS sequence"/>
</dbReference>
<evidence type="ECO:0000313" key="2">
    <source>
        <dbReference type="Proteomes" id="UP001143910"/>
    </source>
</evidence>
<keyword evidence="2" id="KW-1185">Reference proteome</keyword>